<organism evidence="2 3">
    <name type="scientific">Natronomicrosphaera hydrolytica</name>
    <dbReference type="NCBI Taxonomy" id="3242702"/>
    <lineage>
        <taxon>Bacteria</taxon>
        <taxon>Pseudomonadati</taxon>
        <taxon>Planctomycetota</taxon>
        <taxon>Phycisphaerae</taxon>
        <taxon>Phycisphaerales</taxon>
        <taxon>Phycisphaeraceae</taxon>
        <taxon>Natronomicrosphaera</taxon>
    </lineage>
</organism>
<dbReference type="CDD" id="cd07909">
    <property type="entry name" value="YciF"/>
    <property type="match status" value="1"/>
</dbReference>
<reference evidence="2 3" key="1">
    <citation type="submission" date="2024-08" db="EMBL/GenBank/DDBJ databases">
        <title>Whole-genome sequencing of halo(alkali)philic microorganisms from hypersaline lakes.</title>
        <authorList>
            <person name="Sorokin D.Y."/>
            <person name="Merkel A.Y."/>
            <person name="Messina E."/>
            <person name="Yakimov M."/>
        </authorList>
    </citation>
    <scope>NUCLEOTIDE SEQUENCE [LARGE SCALE GENOMIC DNA]</scope>
    <source>
        <strain evidence="2 3">AB-hyl4</strain>
    </source>
</reference>
<protein>
    <submittedName>
        <fullName evidence="2">Ferritin-like domain-containing protein</fullName>
    </submittedName>
</protein>
<dbReference type="InterPro" id="IPR012347">
    <property type="entry name" value="Ferritin-like"/>
</dbReference>
<dbReference type="SUPFAM" id="SSF47240">
    <property type="entry name" value="Ferritin-like"/>
    <property type="match status" value="1"/>
</dbReference>
<proteinExistence type="predicted"/>
<sequence>MGLLSSEFRSMDDLFVQQLQDIYDAETRLVPALHKMAEASTSPGLKQAFEEHQRQTEGHISRLEQVFRQCELEPKRETCQAMKGLIAEGDEMISAKGDEKVRDAAMIAAAQRVEHYEIASYGTLRTLAKHLGRQDCAQLLQQTLDEEGETDKKLTSLAEDEINPQARAA</sequence>
<accession>A0ABV4U0C1</accession>
<keyword evidence="3" id="KW-1185">Reference proteome</keyword>
<dbReference type="RefSeq" id="WP_425343968.1">
    <property type="nucleotide sequence ID" value="NZ_JBGUBD010000001.1"/>
</dbReference>
<feature type="region of interest" description="Disordered" evidence="1">
    <location>
        <begin position="147"/>
        <end position="169"/>
    </location>
</feature>
<dbReference type="Gene3D" id="1.20.1260.10">
    <property type="match status" value="1"/>
</dbReference>
<dbReference type="PANTHER" id="PTHR30565">
    <property type="entry name" value="PROTEIN YCIF"/>
    <property type="match status" value="1"/>
</dbReference>
<comment type="caution">
    <text evidence="2">The sequence shown here is derived from an EMBL/GenBank/DDBJ whole genome shotgun (WGS) entry which is preliminary data.</text>
</comment>
<name>A0ABV4U0C1_9BACT</name>
<evidence type="ECO:0000313" key="3">
    <source>
        <dbReference type="Proteomes" id="UP001575105"/>
    </source>
</evidence>
<dbReference type="InterPro" id="IPR009078">
    <property type="entry name" value="Ferritin-like_SF"/>
</dbReference>
<evidence type="ECO:0000313" key="2">
    <source>
        <dbReference type="EMBL" id="MFA9477045.1"/>
    </source>
</evidence>
<dbReference type="Proteomes" id="UP001575105">
    <property type="component" value="Unassembled WGS sequence"/>
</dbReference>
<dbReference type="EMBL" id="JBGUBD010000001">
    <property type="protein sequence ID" value="MFA9477045.1"/>
    <property type="molecule type" value="Genomic_DNA"/>
</dbReference>
<dbReference type="InterPro" id="IPR010287">
    <property type="entry name" value="DUF892_YciF-like"/>
</dbReference>
<dbReference type="InterPro" id="IPR047114">
    <property type="entry name" value="YciF"/>
</dbReference>
<dbReference type="Pfam" id="PF05974">
    <property type="entry name" value="DUF892"/>
    <property type="match status" value="1"/>
</dbReference>
<gene>
    <name evidence="2" type="ORF">ACERK3_01935</name>
</gene>
<dbReference type="PANTHER" id="PTHR30565:SF9">
    <property type="entry name" value="PROTEIN YCIF"/>
    <property type="match status" value="1"/>
</dbReference>
<evidence type="ECO:0000256" key="1">
    <source>
        <dbReference type="SAM" id="MobiDB-lite"/>
    </source>
</evidence>